<accession>A0ABV3K6L3</accession>
<evidence type="ECO:0000313" key="2">
    <source>
        <dbReference type="EMBL" id="MEV5509440.1"/>
    </source>
</evidence>
<dbReference type="Proteomes" id="UP001552594">
    <property type="component" value="Unassembled WGS sequence"/>
</dbReference>
<organism evidence="2 3">
    <name type="scientific">Streptomyces orinoci</name>
    <name type="common">Streptoverticillium orinoci</name>
    <dbReference type="NCBI Taxonomy" id="67339"/>
    <lineage>
        <taxon>Bacteria</taxon>
        <taxon>Bacillati</taxon>
        <taxon>Actinomycetota</taxon>
        <taxon>Actinomycetes</taxon>
        <taxon>Kitasatosporales</taxon>
        <taxon>Streptomycetaceae</taxon>
        <taxon>Streptomyces</taxon>
    </lineage>
</organism>
<sequence length="293" mass="32614">MSELGEFLRTRRAAIRPEDYGLLSGPAARRRVPGLRREELALLAGISIDYYVRLEQGRTRNVSDEVLEAVADALQLSPDERVYLRNLARPAPRKRHTPRPQRVRPGLRRLLECAHDIPALVLGRRMDVLAWNPLARLVVADFDRLPPKDRNIARLVFLHDGPDRYPDFEAVAKEVVGVLRSYAGRHPDDPAMATLIGELSLSSVEFTRLWSGFTIREKAHGSKVIRHPAVGELTLDYETLRLPDDPEQLLVTYTAAAGSASETSLRLLAGLGAATTAMAGDHAAVRRSEEISR</sequence>
<dbReference type="SMART" id="SM00530">
    <property type="entry name" value="HTH_XRE"/>
    <property type="match status" value="1"/>
</dbReference>
<dbReference type="InterPro" id="IPR010982">
    <property type="entry name" value="Lambda_DNA-bd_dom_sf"/>
</dbReference>
<keyword evidence="3" id="KW-1185">Reference proteome</keyword>
<feature type="domain" description="HTH cro/C1-type" evidence="1">
    <location>
        <begin position="34"/>
        <end position="81"/>
    </location>
</feature>
<gene>
    <name evidence="2" type="ORF">AB0L16_23905</name>
</gene>
<reference evidence="2 3" key="1">
    <citation type="submission" date="2024-06" db="EMBL/GenBank/DDBJ databases">
        <title>The Natural Products Discovery Center: Release of the First 8490 Sequenced Strains for Exploring Actinobacteria Biosynthetic Diversity.</title>
        <authorList>
            <person name="Kalkreuter E."/>
            <person name="Kautsar S.A."/>
            <person name="Yang D."/>
            <person name="Bader C.D."/>
            <person name="Teijaro C.N."/>
            <person name="Fluegel L."/>
            <person name="Davis C.M."/>
            <person name="Simpson J.R."/>
            <person name="Lauterbach L."/>
            <person name="Steele A.D."/>
            <person name="Gui C."/>
            <person name="Meng S."/>
            <person name="Li G."/>
            <person name="Viehrig K."/>
            <person name="Ye F."/>
            <person name="Su P."/>
            <person name="Kiefer A.F."/>
            <person name="Nichols A."/>
            <person name="Cepeda A.J."/>
            <person name="Yan W."/>
            <person name="Fan B."/>
            <person name="Jiang Y."/>
            <person name="Adhikari A."/>
            <person name="Zheng C.-J."/>
            <person name="Schuster L."/>
            <person name="Cowan T.M."/>
            <person name="Smanski M.J."/>
            <person name="Chevrette M.G."/>
            <person name="De Carvalho L.P.S."/>
            <person name="Shen B."/>
        </authorList>
    </citation>
    <scope>NUCLEOTIDE SEQUENCE [LARGE SCALE GENOMIC DNA]</scope>
    <source>
        <strain evidence="2 3">NPDC052347</strain>
    </source>
</reference>
<dbReference type="InterPro" id="IPR041413">
    <property type="entry name" value="MLTR_LBD"/>
</dbReference>
<dbReference type="RefSeq" id="WP_109283428.1">
    <property type="nucleotide sequence ID" value="NZ_JBFAUK010000021.1"/>
</dbReference>
<dbReference type="PANTHER" id="PTHR35010:SF2">
    <property type="entry name" value="BLL4672 PROTEIN"/>
    <property type="match status" value="1"/>
</dbReference>
<name>A0ABV3K6L3_STRON</name>
<dbReference type="InterPro" id="IPR001387">
    <property type="entry name" value="Cro/C1-type_HTH"/>
</dbReference>
<dbReference type="Gene3D" id="1.10.260.40">
    <property type="entry name" value="lambda repressor-like DNA-binding domains"/>
    <property type="match status" value="1"/>
</dbReference>
<dbReference type="CDD" id="cd00093">
    <property type="entry name" value="HTH_XRE"/>
    <property type="match status" value="1"/>
</dbReference>
<dbReference type="Pfam" id="PF13560">
    <property type="entry name" value="HTH_31"/>
    <property type="match status" value="1"/>
</dbReference>
<dbReference type="Pfam" id="PF17765">
    <property type="entry name" value="MLTR_LBD"/>
    <property type="match status" value="1"/>
</dbReference>
<protein>
    <submittedName>
        <fullName evidence="2">Helix-turn-helix transcriptional regulator</fullName>
    </submittedName>
</protein>
<proteinExistence type="predicted"/>
<evidence type="ECO:0000259" key="1">
    <source>
        <dbReference type="PROSITE" id="PS50943"/>
    </source>
</evidence>
<comment type="caution">
    <text evidence="2">The sequence shown here is derived from an EMBL/GenBank/DDBJ whole genome shotgun (WGS) entry which is preliminary data.</text>
</comment>
<evidence type="ECO:0000313" key="3">
    <source>
        <dbReference type="Proteomes" id="UP001552594"/>
    </source>
</evidence>
<dbReference type="EMBL" id="JBFAUK010000021">
    <property type="protein sequence ID" value="MEV5509440.1"/>
    <property type="molecule type" value="Genomic_DNA"/>
</dbReference>
<dbReference type="PANTHER" id="PTHR35010">
    <property type="entry name" value="BLL4672 PROTEIN-RELATED"/>
    <property type="match status" value="1"/>
</dbReference>
<dbReference type="SUPFAM" id="SSF47413">
    <property type="entry name" value="lambda repressor-like DNA-binding domains"/>
    <property type="match status" value="1"/>
</dbReference>
<dbReference type="PROSITE" id="PS50943">
    <property type="entry name" value="HTH_CROC1"/>
    <property type="match status" value="1"/>
</dbReference>
<dbReference type="Gene3D" id="3.30.450.180">
    <property type="match status" value="1"/>
</dbReference>